<dbReference type="RefSeq" id="WP_045258972.1">
    <property type="nucleotide sequence ID" value="NZ_JYJB01000010.1"/>
</dbReference>
<keyword evidence="1" id="KW-0812">Transmembrane</keyword>
<keyword evidence="1" id="KW-1133">Transmembrane helix</keyword>
<dbReference type="OrthoDB" id="3240459at2"/>
<dbReference type="EMBL" id="JYJB01000010">
    <property type="protein sequence ID" value="KJL46860.1"/>
    <property type="molecule type" value="Genomic_DNA"/>
</dbReference>
<keyword evidence="1" id="KW-0472">Membrane</keyword>
<dbReference type="Proteomes" id="UP000033900">
    <property type="component" value="Unassembled WGS sequence"/>
</dbReference>
<proteinExistence type="predicted"/>
<dbReference type="AlphaFoldDB" id="A0A0M2HJE3"/>
<dbReference type="PATRIC" id="fig|273678.4.peg.3497"/>
<feature type="transmembrane region" description="Helical" evidence="1">
    <location>
        <begin position="326"/>
        <end position="348"/>
    </location>
</feature>
<organism evidence="2 3">
    <name type="scientific">Microbacterium hydrocarbonoxydans</name>
    <dbReference type="NCBI Taxonomy" id="273678"/>
    <lineage>
        <taxon>Bacteria</taxon>
        <taxon>Bacillati</taxon>
        <taxon>Actinomycetota</taxon>
        <taxon>Actinomycetes</taxon>
        <taxon>Micrococcales</taxon>
        <taxon>Microbacteriaceae</taxon>
        <taxon>Microbacterium</taxon>
    </lineage>
</organism>
<evidence type="ECO:0000256" key="1">
    <source>
        <dbReference type="SAM" id="Phobius"/>
    </source>
</evidence>
<protein>
    <submittedName>
        <fullName evidence="2">Uncharacterized protein</fullName>
    </submittedName>
</protein>
<name>A0A0M2HJE3_9MICO</name>
<evidence type="ECO:0000313" key="2">
    <source>
        <dbReference type="EMBL" id="KJL46860.1"/>
    </source>
</evidence>
<dbReference type="STRING" id="273678.RS84_03502"/>
<reference evidence="2 3" key="1">
    <citation type="submission" date="2015-02" db="EMBL/GenBank/DDBJ databases">
        <title>Draft genome sequences of ten Microbacterium spp. with emphasis on heavy metal contaminated environments.</title>
        <authorList>
            <person name="Corretto E."/>
        </authorList>
    </citation>
    <scope>NUCLEOTIDE SEQUENCE [LARGE SCALE GENOMIC DNA]</scope>
    <source>
        <strain evidence="2 3">SA35</strain>
    </source>
</reference>
<keyword evidence="3" id="KW-1185">Reference proteome</keyword>
<comment type="caution">
    <text evidence="2">The sequence shown here is derived from an EMBL/GenBank/DDBJ whole genome shotgun (WGS) entry which is preliminary data.</text>
</comment>
<sequence>MRVANRVLIAELDSPAQARRFAESGTRQAIVELTGMLRVGMLVSSTVLVTDAMLLDGAYFIALGPEGVLSELGTGQARYPLTITGPYPSLREGLEKRVENEEFVWSFPGAGGGDDVPRHVRRSWDEWLRFVESGIIRYEQQGAESAPLRIGPAPVRSVQDLETIKDCGLGGVRHRSEAWRILDSLPLSTSAVEEVRRWWNDAYLRMIAENAGADWIGFEADSRVNLAIGSEDVELPLSSGLLEWARNSTPATIAVAWDASHAQRDALRRRPDWRRMRNLAFTASQVATGSTRPAVLWSSYGKLAIAVVALALAAPGLRIDSIDSPLTWLAFVGAIATTVPYDSLAALWRLKERDPRTRLVLHRGIGT</sequence>
<feature type="transmembrane region" description="Helical" evidence="1">
    <location>
        <begin position="294"/>
        <end position="314"/>
    </location>
</feature>
<evidence type="ECO:0000313" key="3">
    <source>
        <dbReference type="Proteomes" id="UP000033900"/>
    </source>
</evidence>
<accession>A0A0M2HJE3</accession>
<gene>
    <name evidence="2" type="ORF">RS84_03502</name>
</gene>